<accession>A0A6J5WGY4</accession>
<dbReference type="AlphaFoldDB" id="A0A6J5WGY4"/>
<dbReference type="Proteomes" id="UP000507245">
    <property type="component" value="Unassembled WGS sequence"/>
</dbReference>
<sequence>MKSDIRMPLLLPFTWGDLPSCFNISTENQPVKLVSSKQFLVVLFKRPPSLLGQVVWPQEIEERHGQTDSSLAPYSFV</sequence>
<evidence type="ECO:0000313" key="1">
    <source>
        <dbReference type="EMBL" id="CAB4298892.1"/>
    </source>
</evidence>
<reference evidence="2" key="1">
    <citation type="journal article" date="2020" name="Genome Biol.">
        <title>Gamete binning: chromosome-level and haplotype-resolved genome assembly enabled by high-throughput single-cell sequencing of gamete genomes.</title>
        <authorList>
            <person name="Campoy J.A."/>
            <person name="Sun H."/>
            <person name="Goel M."/>
            <person name="Jiao W.-B."/>
            <person name="Folz-Donahue K."/>
            <person name="Wang N."/>
            <person name="Rubio M."/>
            <person name="Liu C."/>
            <person name="Kukat C."/>
            <person name="Ruiz D."/>
            <person name="Huettel B."/>
            <person name="Schneeberger K."/>
        </authorList>
    </citation>
    <scope>NUCLEOTIDE SEQUENCE [LARGE SCALE GENOMIC DNA]</scope>
    <source>
        <strain evidence="2">cv. Rojo Pasion</strain>
    </source>
</reference>
<proteinExistence type="predicted"/>
<evidence type="ECO:0000313" key="2">
    <source>
        <dbReference type="Proteomes" id="UP000507245"/>
    </source>
</evidence>
<keyword evidence="2" id="KW-1185">Reference proteome</keyword>
<organism evidence="1 2">
    <name type="scientific">Prunus armeniaca</name>
    <name type="common">Apricot</name>
    <name type="synonym">Armeniaca vulgaris</name>
    <dbReference type="NCBI Taxonomy" id="36596"/>
    <lineage>
        <taxon>Eukaryota</taxon>
        <taxon>Viridiplantae</taxon>
        <taxon>Streptophyta</taxon>
        <taxon>Embryophyta</taxon>
        <taxon>Tracheophyta</taxon>
        <taxon>Spermatophyta</taxon>
        <taxon>Magnoliopsida</taxon>
        <taxon>eudicotyledons</taxon>
        <taxon>Gunneridae</taxon>
        <taxon>Pentapetalae</taxon>
        <taxon>rosids</taxon>
        <taxon>fabids</taxon>
        <taxon>Rosales</taxon>
        <taxon>Rosaceae</taxon>
        <taxon>Amygdaloideae</taxon>
        <taxon>Amygdaleae</taxon>
        <taxon>Prunus</taxon>
    </lineage>
</organism>
<protein>
    <submittedName>
        <fullName evidence="1">Uncharacterized protein</fullName>
    </submittedName>
</protein>
<gene>
    <name evidence="1" type="ORF">ORAREDHAP_LOCUS11770</name>
</gene>
<name>A0A6J5WGY4_PRUAR</name>
<dbReference type="EMBL" id="CAEKKB010000002">
    <property type="protein sequence ID" value="CAB4298892.1"/>
    <property type="molecule type" value="Genomic_DNA"/>
</dbReference>